<comment type="similarity">
    <text evidence="1">Belongs to the LysR transcriptional regulatory family.</text>
</comment>
<dbReference type="PRINTS" id="PR00039">
    <property type="entry name" value="HTHLYSR"/>
</dbReference>
<dbReference type="Gene3D" id="3.40.190.290">
    <property type="match status" value="1"/>
</dbReference>
<proteinExistence type="inferred from homology"/>
<dbReference type="EMBL" id="UGSK01000001">
    <property type="protein sequence ID" value="SUB02723.1"/>
    <property type="molecule type" value="Genomic_DNA"/>
</dbReference>
<evidence type="ECO:0000256" key="4">
    <source>
        <dbReference type="ARBA" id="ARBA00023163"/>
    </source>
</evidence>
<dbReference type="FunFam" id="1.10.10.10:FF:000001">
    <property type="entry name" value="LysR family transcriptional regulator"/>
    <property type="match status" value="1"/>
</dbReference>
<dbReference type="PROSITE" id="PS50931">
    <property type="entry name" value="HTH_LYSR"/>
    <property type="match status" value="1"/>
</dbReference>
<evidence type="ECO:0000313" key="6">
    <source>
        <dbReference type="EMBL" id="SUB02723.1"/>
    </source>
</evidence>
<dbReference type="Pfam" id="PF00126">
    <property type="entry name" value="HTH_1"/>
    <property type="match status" value="1"/>
</dbReference>
<dbReference type="InterPro" id="IPR036390">
    <property type="entry name" value="WH_DNA-bd_sf"/>
</dbReference>
<protein>
    <submittedName>
        <fullName evidence="6">Na(+)/H(+) antiporter regulatory protein</fullName>
    </submittedName>
</protein>
<dbReference type="InterPro" id="IPR005119">
    <property type="entry name" value="LysR_subst-bd"/>
</dbReference>
<dbReference type="SUPFAM" id="SSF53850">
    <property type="entry name" value="Periplasmic binding protein-like II"/>
    <property type="match status" value="1"/>
</dbReference>
<dbReference type="Gene3D" id="1.10.10.10">
    <property type="entry name" value="Winged helix-like DNA-binding domain superfamily/Winged helix DNA-binding domain"/>
    <property type="match status" value="1"/>
</dbReference>
<evidence type="ECO:0000256" key="1">
    <source>
        <dbReference type="ARBA" id="ARBA00009437"/>
    </source>
</evidence>
<sequence>MSDLNYHHLRYFRAVAHDGNLTRTAERLNLSQSALSVQIRQLEERLGHALFERRGRQLHLTEAGRIALDHADAIFSAGEELIATLRQTGTTRQVLRVGGMATLSRNFQIAFLRPVLGRADVEVVLRSGSPAELLHQLETLNLDVVLLTRPPENKADLPFVAHKLAEQPVSLIGRPDALTAGLSLGQYLASAPLILPTRDSSVRTGFDALAARLDVSPQIAAEVDDMAMMRLLAREGLGLAVMPPIVVRDELASGLLREIDRLEGLTESFYAVTLSRRFPNPLLRDLIAARPADFAAGNDAD</sequence>
<dbReference type="Proteomes" id="UP000255000">
    <property type="component" value="Unassembled WGS sequence"/>
</dbReference>
<evidence type="ECO:0000256" key="2">
    <source>
        <dbReference type="ARBA" id="ARBA00023015"/>
    </source>
</evidence>
<dbReference type="RefSeq" id="WP_019964968.1">
    <property type="nucleotide sequence ID" value="NZ_UGSK01000001.1"/>
</dbReference>
<dbReference type="AlphaFoldDB" id="A0A379A0I9"/>
<keyword evidence="4" id="KW-0804">Transcription</keyword>
<accession>A0A379A0I9</accession>
<dbReference type="InterPro" id="IPR036388">
    <property type="entry name" value="WH-like_DNA-bd_sf"/>
</dbReference>
<gene>
    <name evidence="6" type="primary">nhaR</name>
    <name evidence="6" type="ORF">NCTC13350_03689</name>
</gene>
<dbReference type="SUPFAM" id="SSF46785">
    <property type="entry name" value="Winged helix' DNA-binding domain"/>
    <property type="match status" value="1"/>
</dbReference>
<dbReference type="GO" id="GO:0003700">
    <property type="term" value="F:DNA-binding transcription factor activity"/>
    <property type="evidence" value="ECO:0007669"/>
    <property type="project" value="InterPro"/>
</dbReference>
<dbReference type="PANTHER" id="PTHR30126">
    <property type="entry name" value="HTH-TYPE TRANSCRIPTIONAL REGULATOR"/>
    <property type="match status" value="1"/>
</dbReference>
<dbReference type="PANTHER" id="PTHR30126:SF98">
    <property type="entry name" value="HTH-TYPE TRANSCRIPTIONAL ACTIVATOR BAUR"/>
    <property type="match status" value="1"/>
</dbReference>
<dbReference type="OrthoDB" id="464481at2"/>
<dbReference type="Pfam" id="PF03466">
    <property type="entry name" value="LysR_substrate"/>
    <property type="match status" value="1"/>
</dbReference>
<evidence type="ECO:0000259" key="5">
    <source>
        <dbReference type="PROSITE" id="PS50931"/>
    </source>
</evidence>
<reference evidence="6 7" key="1">
    <citation type="submission" date="2018-06" db="EMBL/GenBank/DDBJ databases">
        <authorList>
            <consortium name="Pathogen Informatics"/>
            <person name="Doyle S."/>
        </authorList>
    </citation>
    <scope>NUCLEOTIDE SEQUENCE [LARGE SCALE GENOMIC DNA]</scope>
    <source>
        <strain evidence="6 7">NCTC13350</strain>
    </source>
</reference>
<keyword evidence="2" id="KW-0805">Transcription regulation</keyword>
<dbReference type="InterPro" id="IPR000847">
    <property type="entry name" value="LysR_HTH_N"/>
</dbReference>
<name>A0A379A0I9_9HYPH</name>
<dbReference type="GO" id="GO:0000976">
    <property type="term" value="F:transcription cis-regulatory region binding"/>
    <property type="evidence" value="ECO:0007669"/>
    <property type="project" value="TreeGrafter"/>
</dbReference>
<keyword evidence="3" id="KW-0238">DNA-binding</keyword>
<evidence type="ECO:0000256" key="3">
    <source>
        <dbReference type="ARBA" id="ARBA00023125"/>
    </source>
</evidence>
<feature type="domain" description="HTH lysR-type" evidence="5">
    <location>
        <begin position="4"/>
        <end position="61"/>
    </location>
</feature>
<organism evidence="6 7">
    <name type="scientific">Pannonibacter phragmitetus</name>
    <dbReference type="NCBI Taxonomy" id="121719"/>
    <lineage>
        <taxon>Bacteria</taxon>
        <taxon>Pseudomonadati</taxon>
        <taxon>Pseudomonadota</taxon>
        <taxon>Alphaproteobacteria</taxon>
        <taxon>Hyphomicrobiales</taxon>
        <taxon>Stappiaceae</taxon>
        <taxon>Pannonibacter</taxon>
    </lineage>
</organism>
<evidence type="ECO:0000313" key="7">
    <source>
        <dbReference type="Proteomes" id="UP000255000"/>
    </source>
</evidence>